<dbReference type="RefSeq" id="WP_075643962.1">
    <property type="nucleotide sequence ID" value="NZ_FCOK02000030.1"/>
</dbReference>
<dbReference type="PROSITE" id="PS51365">
    <property type="entry name" value="RENAL_DIPEPTIDASE_2"/>
    <property type="match status" value="1"/>
</dbReference>
<evidence type="ECO:0000313" key="1">
    <source>
        <dbReference type="EMBL" id="SAL42940.1"/>
    </source>
</evidence>
<dbReference type="SUPFAM" id="SSF51556">
    <property type="entry name" value="Metallo-dependent hydrolases"/>
    <property type="match status" value="1"/>
</dbReference>
<protein>
    <submittedName>
        <fullName evidence="1">Membrane dipeptidase</fullName>
    </submittedName>
</protein>
<dbReference type="EMBL" id="FCOK02000030">
    <property type="protein sequence ID" value="SAL42940.1"/>
    <property type="molecule type" value="Genomic_DNA"/>
</dbReference>
<proteinExistence type="predicted"/>
<dbReference type="Proteomes" id="UP000054683">
    <property type="component" value="Unassembled WGS sequence"/>
</dbReference>
<dbReference type="PANTHER" id="PTHR10443:SF12">
    <property type="entry name" value="DIPEPTIDASE"/>
    <property type="match status" value="1"/>
</dbReference>
<dbReference type="GO" id="GO:0070573">
    <property type="term" value="F:metallodipeptidase activity"/>
    <property type="evidence" value="ECO:0007669"/>
    <property type="project" value="InterPro"/>
</dbReference>
<dbReference type="InterPro" id="IPR032466">
    <property type="entry name" value="Metal_Hydrolase"/>
</dbReference>
<name>A0A158HH39_9BURK</name>
<dbReference type="AlphaFoldDB" id="A0A158HH39"/>
<dbReference type="PANTHER" id="PTHR10443">
    <property type="entry name" value="MICROSOMAL DIPEPTIDASE"/>
    <property type="match status" value="1"/>
</dbReference>
<dbReference type="Gene3D" id="3.20.20.140">
    <property type="entry name" value="Metal-dependent hydrolases"/>
    <property type="match status" value="1"/>
</dbReference>
<reference evidence="1 2" key="1">
    <citation type="submission" date="2016-01" db="EMBL/GenBank/DDBJ databases">
        <authorList>
            <person name="Oliw E.H."/>
        </authorList>
    </citation>
    <scope>NUCLEOTIDE SEQUENCE [LARGE SCALE GENOMIC DNA]</scope>
    <source>
        <strain evidence="1">LMG 27134</strain>
    </source>
</reference>
<organism evidence="1 2">
    <name type="scientific">Caballeronia udeis</name>
    <dbReference type="NCBI Taxonomy" id="1232866"/>
    <lineage>
        <taxon>Bacteria</taxon>
        <taxon>Pseudomonadati</taxon>
        <taxon>Pseudomonadota</taxon>
        <taxon>Betaproteobacteria</taxon>
        <taxon>Burkholderiales</taxon>
        <taxon>Burkholderiaceae</taxon>
        <taxon>Caballeronia</taxon>
    </lineage>
</organism>
<dbReference type="Pfam" id="PF01244">
    <property type="entry name" value="Peptidase_M19"/>
    <property type="match status" value="1"/>
</dbReference>
<accession>A0A158HH39</accession>
<evidence type="ECO:0000313" key="2">
    <source>
        <dbReference type="Proteomes" id="UP000054683"/>
    </source>
</evidence>
<gene>
    <name evidence="1" type="ORF">AWB69_04330</name>
</gene>
<sequence>MRIEFGRVHALIAREQLTVITSSASLKANESAGPSAIIASEGGDFLEGQLDRVNEAYTQHQLRHLQLVHYRINELGDIQTEPPQHGGLTDFGAQVVRRCNDLGIVVDVAHGTFDLVKRAAPVSSKPLVLSHTALSAHPGARSRLISPDHARAVVDTGGVIGIWPSSGTFRDLQGMAEGVKRMADLVGVDHVGMGTDMLGFISPPVFTHYGQLPDFANQLLAAGFSNEETGKILAGNYRRVFEASVG</sequence>
<dbReference type="GO" id="GO:0006508">
    <property type="term" value="P:proteolysis"/>
    <property type="evidence" value="ECO:0007669"/>
    <property type="project" value="InterPro"/>
</dbReference>
<dbReference type="InterPro" id="IPR008257">
    <property type="entry name" value="Pept_M19"/>
</dbReference>